<evidence type="ECO:0000313" key="8">
    <source>
        <dbReference type="WBParaSite" id="BXY_0431800.1"/>
    </source>
</evidence>
<feature type="domain" description="Strictosidine synthase conserved region" evidence="4">
    <location>
        <begin position="163"/>
        <end position="247"/>
    </location>
</feature>
<dbReference type="EMBL" id="CAJFDI010000004">
    <property type="protein sequence ID" value="CAD5224988.1"/>
    <property type="molecule type" value="Genomic_DNA"/>
</dbReference>
<evidence type="ECO:0000259" key="4">
    <source>
        <dbReference type="Pfam" id="PF03088"/>
    </source>
</evidence>
<evidence type="ECO:0000313" key="5">
    <source>
        <dbReference type="EMBL" id="CAD5224988.1"/>
    </source>
</evidence>
<evidence type="ECO:0000256" key="3">
    <source>
        <dbReference type="ARBA" id="ARBA00023180"/>
    </source>
</evidence>
<reference evidence="5" key="2">
    <citation type="submission" date="2020-09" db="EMBL/GenBank/DDBJ databases">
        <authorList>
            <person name="Kikuchi T."/>
        </authorList>
    </citation>
    <scope>NUCLEOTIDE SEQUENCE</scope>
    <source>
        <strain evidence="5">Ka4C1</strain>
    </source>
</reference>
<dbReference type="GO" id="GO:0016787">
    <property type="term" value="F:hydrolase activity"/>
    <property type="evidence" value="ECO:0007669"/>
    <property type="project" value="TreeGrafter"/>
</dbReference>
<dbReference type="WBParaSite" id="BXY_0431800.1">
    <property type="protein sequence ID" value="BXY_0431800.1"/>
    <property type="gene ID" value="BXY_0431800"/>
</dbReference>
<proteinExistence type="inferred from homology"/>
<dbReference type="AlphaFoldDB" id="A0A1I7RUA9"/>
<keyword evidence="7" id="KW-1185">Reference proteome</keyword>
<dbReference type="SMR" id="A0A1I7RUA9"/>
<dbReference type="eggNOG" id="KOG1520">
    <property type="taxonomic scope" value="Eukaryota"/>
</dbReference>
<evidence type="ECO:0000313" key="7">
    <source>
        <dbReference type="Proteomes" id="UP000659654"/>
    </source>
</evidence>
<dbReference type="Proteomes" id="UP000582659">
    <property type="component" value="Unassembled WGS sequence"/>
</dbReference>
<dbReference type="InterPro" id="IPR011042">
    <property type="entry name" value="6-blade_b-propeller_TolB-like"/>
</dbReference>
<dbReference type="PANTHER" id="PTHR10426">
    <property type="entry name" value="STRICTOSIDINE SYNTHASE-RELATED"/>
    <property type="match status" value="1"/>
</dbReference>
<reference evidence="8" key="1">
    <citation type="submission" date="2016-11" db="UniProtKB">
        <authorList>
            <consortium name="WormBaseParasite"/>
        </authorList>
    </citation>
    <scope>IDENTIFICATION</scope>
</reference>
<dbReference type="EMBL" id="CAJFCV020000004">
    <property type="protein sequence ID" value="CAG9113995.1"/>
    <property type="molecule type" value="Genomic_DNA"/>
</dbReference>
<dbReference type="Pfam" id="PF03088">
    <property type="entry name" value="Str_synth"/>
    <property type="match status" value="1"/>
</dbReference>
<gene>
    <name evidence="5" type="ORF">BXYJ_LOCUS8319</name>
</gene>
<keyword evidence="2" id="KW-0597">Phosphoprotein</keyword>
<dbReference type="InterPro" id="IPR018119">
    <property type="entry name" value="Strictosidine_synth_cons-reg"/>
</dbReference>
<keyword evidence="3" id="KW-0325">Glycoprotein</keyword>
<dbReference type="PANTHER" id="PTHR10426:SF88">
    <property type="entry name" value="ADIPOCYTE PLASMA MEMBRANE-ASSOCIATED PROTEIN HEMOMUCIN-RELATED"/>
    <property type="match status" value="1"/>
</dbReference>
<name>A0A1I7RUA9_BURXY</name>
<dbReference type="Proteomes" id="UP000659654">
    <property type="component" value="Unassembled WGS sequence"/>
</dbReference>
<sequence>MVLIKLSILVAAFASLLYFTAKVRYTAENVVNISPSRPLTGKLSQTPKNTIQTIEKLFEGQLLGPECQVLHNGALYSSSISGHLIKAVDGKIVKSLEIYKHNPECRELQCSHPLGMRYWKDEKFVFADGRLGIIVVDFENESFKQVYSASTVIGDWSNMFADDIEFIDNETIIFSDMTPKYGFKDYQVGFFEMAKDGRLIKLNLNTGAYELFVDNLLTPNGLIAHPDKQSLIVSSTAALQLLRVYYAGPKKGSVEVFADGLPGIPDNLRATSSGKTFWISLYVAGTPLPQRLGQYPKIRKWLSYYSQLLVPLTLSLAPNHQVFIEMDFDGDVVSSIHETEGRLKGTTNVIDDGKYLYFGSVHRNYIGRALKPEA</sequence>
<dbReference type="Gene3D" id="2.120.10.30">
    <property type="entry name" value="TolB, C-terminal domain"/>
    <property type="match status" value="1"/>
</dbReference>
<accession>A0A1I7RUA9</accession>
<dbReference type="GO" id="GO:0012505">
    <property type="term" value="C:endomembrane system"/>
    <property type="evidence" value="ECO:0007669"/>
    <property type="project" value="TreeGrafter"/>
</dbReference>
<dbReference type="Proteomes" id="UP000095284">
    <property type="component" value="Unplaced"/>
</dbReference>
<dbReference type="OrthoDB" id="5307922at2759"/>
<evidence type="ECO:0000256" key="1">
    <source>
        <dbReference type="ARBA" id="ARBA00009191"/>
    </source>
</evidence>
<evidence type="ECO:0000313" key="6">
    <source>
        <dbReference type="Proteomes" id="UP000095284"/>
    </source>
</evidence>
<organism evidence="6 8">
    <name type="scientific">Bursaphelenchus xylophilus</name>
    <name type="common">Pinewood nematode worm</name>
    <name type="synonym">Aphelenchoides xylophilus</name>
    <dbReference type="NCBI Taxonomy" id="6326"/>
    <lineage>
        <taxon>Eukaryota</taxon>
        <taxon>Metazoa</taxon>
        <taxon>Ecdysozoa</taxon>
        <taxon>Nematoda</taxon>
        <taxon>Chromadorea</taxon>
        <taxon>Rhabditida</taxon>
        <taxon>Tylenchina</taxon>
        <taxon>Tylenchomorpha</taxon>
        <taxon>Aphelenchoidea</taxon>
        <taxon>Aphelenchoididae</taxon>
        <taxon>Bursaphelenchus</taxon>
    </lineage>
</organism>
<comment type="similarity">
    <text evidence="1">Belongs to the strictosidine synthase family.</text>
</comment>
<evidence type="ECO:0000256" key="2">
    <source>
        <dbReference type="ARBA" id="ARBA00022553"/>
    </source>
</evidence>
<protein>
    <submittedName>
        <fullName evidence="5">(pine wood nematode) hypothetical protein</fullName>
    </submittedName>
</protein>
<dbReference type="SUPFAM" id="SSF63829">
    <property type="entry name" value="Calcium-dependent phosphotriesterase"/>
    <property type="match status" value="1"/>
</dbReference>